<dbReference type="PROSITE" id="PS50930">
    <property type="entry name" value="HTH_LYTTR"/>
    <property type="match status" value="1"/>
</dbReference>
<comment type="caution">
    <text evidence="3">The sequence shown here is derived from an EMBL/GenBank/DDBJ whole genome shotgun (WGS) entry which is preliminary data.</text>
</comment>
<organism evidence="3 4">
    <name type="scientific">Cystobacter fuscus (strain ATCC 25194 / DSM 2262 / NBRC 100088 / M29)</name>
    <dbReference type="NCBI Taxonomy" id="1242864"/>
    <lineage>
        <taxon>Bacteria</taxon>
        <taxon>Pseudomonadati</taxon>
        <taxon>Myxococcota</taxon>
        <taxon>Myxococcia</taxon>
        <taxon>Myxococcales</taxon>
        <taxon>Cystobacterineae</taxon>
        <taxon>Archangiaceae</taxon>
        <taxon>Cystobacter</taxon>
    </lineage>
</organism>
<dbReference type="SMART" id="SM00850">
    <property type="entry name" value="LytTR"/>
    <property type="match status" value="1"/>
</dbReference>
<dbReference type="InterPro" id="IPR046947">
    <property type="entry name" value="LytR-like"/>
</dbReference>
<dbReference type="RefSeq" id="WP_002620843.1">
    <property type="nucleotide sequence ID" value="NZ_ANAH02000066.1"/>
</dbReference>
<evidence type="ECO:0000259" key="2">
    <source>
        <dbReference type="PROSITE" id="PS50930"/>
    </source>
</evidence>
<name>S9NWF9_CYSF2</name>
<evidence type="ECO:0000313" key="4">
    <source>
        <dbReference type="Proteomes" id="UP000011682"/>
    </source>
</evidence>
<dbReference type="PANTHER" id="PTHR37299:SF1">
    <property type="entry name" value="STAGE 0 SPORULATION PROTEIN A HOMOLOG"/>
    <property type="match status" value="1"/>
</dbReference>
<evidence type="ECO:0000256" key="1">
    <source>
        <dbReference type="SAM" id="MobiDB-lite"/>
    </source>
</evidence>
<evidence type="ECO:0000313" key="3">
    <source>
        <dbReference type="EMBL" id="EPX56540.1"/>
    </source>
</evidence>
<gene>
    <name evidence="3" type="ORF">D187_007882</name>
</gene>
<dbReference type="Gene3D" id="2.40.50.1020">
    <property type="entry name" value="LytTr DNA-binding domain"/>
    <property type="match status" value="1"/>
</dbReference>
<dbReference type="GO" id="GO:0003677">
    <property type="term" value="F:DNA binding"/>
    <property type="evidence" value="ECO:0007669"/>
    <property type="project" value="InterPro"/>
</dbReference>
<dbReference type="AlphaFoldDB" id="S9NWF9"/>
<keyword evidence="4" id="KW-1185">Reference proteome</keyword>
<dbReference type="eggNOG" id="COG3279">
    <property type="taxonomic scope" value="Bacteria"/>
</dbReference>
<protein>
    <submittedName>
        <fullName evidence="3">Response regulator of the LytR/AlgR family</fullName>
    </submittedName>
</protein>
<dbReference type="PANTHER" id="PTHR37299">
    <property type="entry name" value="TRANSCRIPTIONAL REGULATOR-RELATED"/>
    <property type="match status" value="1"/>
</dbReference>
<dbReference type="GO" id="GO:0000156">
    <property type="term" value="F:phosphorelay response regulator activity"/>
    <property type="evidence" value="ECO:0007669"/>
    <property type="project" value="InterPro"/>
</dbReference>
<dbReference type="Pfam" id="PF04397">
    <property type="entry name" value="LytTR"/>
    <property type="match status" value="1"/>
</dbReference>
<proteinExistence type="predicted"/>
<reference evidence="3" key="1">
    <citation type="submission" date="2013-05" db="EMBL/GenBank/DDBJ databases">
        <title>Genome assembly of Cystobacter fuscus DSM 2262.</title>
        <authorList>
            <person name="Sharma G."/>
            <person name="Khatri I."/>
            <person name="Kaur C."/>
            <person name="Mayilraj S."/>
            <person name="Subramanian S."/>
        </authorList>
    </citation>
    <scope>NUCLEOTIDE SEQUENCE [LARGE SCALE GENOMIC DNA]</scope>
    <source>
        <strain evidence="3">DSM 2262</strain>
    </source>
</reference>
<dbReference type="OrthoDB" id="9781059at2"/>
<dbReference type="InterPro" id="IPR007492">
    <property type="entry name" value="LytTR_DNA-bd_dom"/>
</dbReference>
<accession>S9NWF9</accession>
<dbReference type="Proteomes" id="UP000011682">
    <property type="component" value="Unassembled WGS sequence"/>
</dbReference>
<feature type="domain" description="HTH LytTR-type" evidence="2">
    <location>
        <begin position="28"/>
        <end position="132"/>
    </location>
</feature>
<feature type="region of interest" description="Disordered" evidence="1">
    <location>
        <begin position="1"/>
        <end position="22"/>
    </location>
</feature>
<sequence length="133" mass="15634">MDASSRTLTHRGISRAEPPPPSRPLERLVIREVGRVLFVPVSEVDWLEAQDDYVQVHAGRSTYLLRQSLRELEARLDPHHFMRIHRSTIINVQRLREMRPLFHGEYQVFLCDGTSLKLSRGYRDRARSLMEWA</sequence>
<dbReference type="EMBL" id="ANAH02000066">
    <property type="protein sequence ID" value="EPX56540.1"/>
    <property type="molecule type" value="Genomic_DNA"/>
</dbReference>